<dbReference type="EMBL" id="CAJNOH010000122">
    <property type="protein sequence ID" value="CAF0887441.1"/>
    <property type="molecule type" value="Genomic_DNA"/>
</dbReference>
<dbReference type="InterPro" id="IPR023415">
    <property type="entry name" value="LDLR_class-A_CS"/>
</dbReference>
<evidence type="ECO:0000256" key="2">
    <source>
        <dbReference type="PROSITE-ProRule" id="PRU00124"/>
    </source>
</evidence>
<dbReference type="InterPro" id="IPR002172">
    <property type="entry name" value="LDrepeatLR_classA_rpt"/>
</dbReference>
<dbReference type="PROSITE" id="PS01209">
    <property type="entry name" value="LDLRA_1"/>
    <property type="match status" value="1"/>
</dbReference>
<keyword evidence="3" id="KW-0812">Transmembrane</keyword>
<dbReference type="InterPro" id="IPR036055">
    <property type="entry name" value="LDL_receptor-like_sf"/>
</dbReference>
<proteinExistence type="predicted"/>
<feature type="chain" id="PRO_5036409664" evidence="4">
    <location>
        <begin position="16"/>
        <end position="301"/>
    </location>
</feature>
<evidence type="ECO:0000256" key="3">
    <source>
        <dbReference type="SAM" id="Phobius"/>
    </source>
</evidence>
<evidence type="ECO:0000313" key="6">
    <source>
        <dbReference type="EMBL" id="CAF1182279.1"/>
    </source>
</evidence>
<dbReference type="AlphaFoldDB" id="A0A813YQ87"/>
<evidence type="ECO:0000256" key="1">
    <source>
        <dbReference type="ARBA" id="ARBA00023157"/>
    </source>
</evidence>
<protein>
    <submittedName>
        <fullName evidence="5">Uncharacterized protein</fullName>
    </submittedName>
</protein>
<dbReference type="Proteomes" id="UP000663854">
    <property type="component" value="Unassembled WGS sequence"/>
</dbReference>
<keyword evidence="3" id="KW-0472">Membrane</keyword>
<sequence length="301" mass="34130">MRFIFFIVFIRTILSSRYHDVIIGSDDDCWSTEKDNTIEKKYATLVKFSPEIAYGKDNCSVHIISPWLPHMQNGFGLFVSREMDCSSTLIVDCLSDTTLINRTKSLPVQFTCHTSQNKIEMPCNSISLTFKRNIKVSETKKTTLVQVIALAKKPCIDDDIFFQCPTDYPDSCIDRKLKCNGRSECPSGDDELDCHRSPAKGISIIVIFFIILAFLFLICVLSTVFICCCCRAAFNRIMKRFRSQKENKSHQKVNVTTTGEDAILIKELTAPTVTVEILPQQQIVSAPLIIDSTKPIYPRLE</sequence>
<gene>
    <name evidence="6" type="ORF">JXQ802_LOCUS23414</name>
    <name evidence="5" type="ORF">PYM288_LOCUS8858</name>
</gene>
<name>A0A813YQ87_9BILA</name>
<feature type="disulfide bond" evidence="2">
    <location>
        <begin position="179"/>
        <end position="194"/>
    </location>
</feature>
<dbReference type="CDD" id="cd00112">
    <property type="entry name" value="LDLa"/>
    <property type="match status" value="1"/>
</dbReference>
<dbReference type="Proteomes" id="UP000663870">
    <property type="component" value="Unassembled WGS sequence"/>
</dbReference>
<evidence type="ECO:0000313" key="7">
    <source>
        <dbReference type="Proteomes" id="UP000663854"/>
    </source>
</evidence>
<reference evidence="5" key="1">
    <citation type="submission" date="2021-02" db="EMBL/GenBank/DDBJ databases">
        <authorList>
            <person name="Nowell W R."/>
        </authorList>
    </citation>
    <scope>NUCLEOTIDE SEQUENCE</scope>
</reference>
<evidence type="ECO:0000256" key="4">
    <source>
        <dbReference type="SAM" id="SignalP"/>
    </source>
</evidence>
<keyword evidence="4" id="KW-0732">Signal</keyword>
<comment type="caution">
    <text evidence="2">Lacks conserved residue(s) required for the propagation of feature annotation.</text>
</comment>
<keyword evidence="1 2" id="KW-1015">Disulfide bond</keyword>
<evidence type="ECO:0000313" key="8">
    <source>
        <dbReference type="Proteomes" id="UP000663870"/>
    </source>
</evidence>
<dbReference type="SMART" id="SM00192">
    <property type="entry name" value="LDLa"/>
    <property type="match status" value="1"/>
</dbReference>
<dbReference type="EMBL" id="CAJNOL010000735">
    <property type="protein sequence ID" value="CAF1182279.1"/>
    <property type="molecule type" value="Genomic_DNA"/>
</dbReference>
<dbReference type="PROSITE" id="PS50068">
    <property type="entry name" value="LDLRA_2"/>
    <property type="match status" value="1"/>
</dbReference>
<evidence type="ECO:0000313" key="5">
    <source>
        <dbReference type="EMBL" id="CAF0887441.1"/>
    </source>
</evidence>
<organism evidence="5 7">
    <name type="scientific">Rotaria sordida</name>
    <dbReference type="NCBI Taxonomy" id="392033"/>
    <lineage>
        <taxon>Eukaryota</taxon>
        <taxon>Metazoa</taxon>
        <taxon>Spiralia</taxon>
        <taxon>Gnathifera</taxon>
        <taxon>Rotifera</taxon>
        <taxon>Eurotatoria</taxon>
        <taxon>Bdelloidea</taxon>
        <taxon>Philodinida</taxon>
        <taxon>Philodinidae</taxon>
        <taxon>Rotaria</taxon>
    </lineage>
</organism>
<dbReference type="Gene3D" id="4.10.400.10">
    <property type="entry name" value="Low-density Lipoprotein Receptor"/>
    <property type="match status" value="1"/>
</dbReference>
<accession>A0A813YQ87</accession>
<comment type="caution">
    <text evidence="5">The sequence shown here is derived from an EMBL/GenBank/DDBJ whole genome shotgun (WGS) entry which is preliminary data.</text>
</comment>
<keyword evidence="3" id="KW-1133">Transmembrane helix</keyword>
<dbReference type="SUPFAM" id="SSF57424">
    <property type="entry name" value="LDL receptor-like module"/>
    <property type="match status" value="1"/>
</dbReference>
<feature type="signal peptide" evidence="4">
    <location>
        <begin position="1"/>
        <end position="15"/>
    </location>
</feature>
<feature type="transmembrane region" description="Helical" evidence="3">
    <location>
        <begin position="204"/>
        <end position="234"/>
    </location>
</feature>
<keyword evidence="8" id="KW-1185">Reference proteome</keyword>